<sequence>MSPFAPRHDGKLVFTCYSFLVPAPSTHNTLQRWQLQTALSLFVGYSAYYLCRSNLAIAAPLLIREFGGRGLNKEVLGQIASVGVLFYAAGKVVNGVLGDFLGGKKVFLLGMVGAVAATVAFGLGQGVAVFFGAWALNRLVQSMGWAGLVKTTANWFSYQSYGKIMGLLSLSYLFGDIVAKLLLGQLLAAGLGWRSLFMAGAGLLALVALVNWFTLKRSPESVGVAAPPVSPENLFGSADPTTEQPASLRALLRPYFRSPAFLLMLAMSFGLTAVREAFSFWLPTYLVEAAHLTESTASRCSALYSVFGMVSILGAGYVSDAWLRGQRGLLILVACVLLLPVLLLMTQPVDNSTWPLLLTSLTGLLLLGPYSFLAGAMSLDAGGRQGAATASGLVDAVGYVGGTLALWLTGRLAEYQGWGSAFLALALLAGGTAVAALVFYRTQEQQPTPTLALE</sequence>
<feature type="transmembrane region" description="Helical" evidence="5">
    <location>
        <begin position="260"/>
        <end position="282"/>
    </location>
</feature>
<evidence type="ECO:0000256" key="2">
    <source>
        <dbReference type="ARBA" id="ARBA00022692"/>
    </source>
</evidence>
<gene>
    <name evidence="7" type="ORF">BXP70_08175</name>
</gene>
<feature type="transmembrane region" description="Helical" evidence="5">
    <location>
        <begin position="195"/>
        <end position="213"/>
    </location>
</feature>
<feature type="transmembrane region" description="Helical" evidence="5">
    <location>
        <begin position="329"/>
        <end position="347"/>
    </location>
</feature>
<dbReference type="InterPro" id="IPR000849">
    <property type="entry name" value="Sugar_P_transporter"/>
</dbReference>
<dbReference type="InterPro" id="IPR011701">
    <property type="entry name" value="MFS"/>
</dbReference>
<evidence type="ECO:0000259" key="6">
    <source>
        <dbReference type="PROSITE" id="PS50850"/>
    </source>
</evidence>
<organism evidence="7 8">
    <name type="scientific">Hymenobacter crusticola</name>
    <dbReference type="NCBI Taxonomy" id="1770526"/>
    <lineage>
        <taxon>Bacteria</taxon>
        <taxon>Pseudomonadati</taxon>
        <taxon>Bacteroidota</taxon>
        <taxon>Cytophagia</taxon>
        <taxon>Cytophagales</taxon>
        <taxon>Hymenobacteraceae</taxon>
        <taxon>Hymenobacter</taxon>
    </lineage>
</organism>
<comment type="caution">
    <text evidence="7">The sequence shown here is derived from an EMBL/GenBank/DDBJ whole genome shotgun (WGS) entry which is preliminary data.</text>
</comment>
<feature type="transmembrane region" description="Helical" evidence="5">
    <location>
        <begin position="302"/>
        <end position="322"/>
    </location>
</feature>
<evidence type="ECO:0000313" key="7">
    <source>
        <dbReference type="EMBL" id="OUJ74728.1"/>
    </source>
</evidence>
<name>A0A243WGQ9_9BACT</name>
<dbReference type="AlphaFoldDB" id="A0A243WGQ9"/>
<dbReference type="Gene3D" id="1.20.1250.20">
    <property type="entry name" value="MFS general substrate transporter like domains"/>
    <property type="match status" value="2"/>
</dbReference>
<evidence type="ECO:0000256" key="4">
    <source>
        <dbReference type="ARBA" id="ARBA00023136"/>
    </source>
</evidence>
<feature type="transmembrane region" description="Helical" evidence="5">
    <location>
        <begin position="42"/>
        <end position="63"/>
    </location>
</feature>
<dbReference type="EMBL" id="MTSE01000003">
    <property type="protein sequence ID" value="OUJ74728.1"/>
    <property type="molecule type" value="Genomic_DNA"/>
</dbReference>
<dbReference type="GO" id="GO:0016020">
    <property type="term" value="C:membrane"/>
    <property type="evidence" value="ECO:0007669"/>
    <property type="project" value="InterPro"/>
</dbReference>
<dbReference type="InterPro" id="IPR020846">
    <property type="entry name" value="MFS_dom"/>
</dbReference>
<evidence type="ECO:0000256" key="1">
    <source>
        <dbReference type="ARBA" id="ARBA00004127"/>
    </source>
</evidence>
<comment type="subcellular location">
    <subcellularLocation>
        <location evidence="1">Endomembrane system</location>
        <topology evidence="1">Multi-pass membrane protein</topology>
    </subcellularLocation>
</comment>
<dbReference type="PROSITE" id="PS50850">
    <property type="entry name" value="MFS"/>
    <property type="match status" value="1"/>
</dbReference>
<evidence type="ECO:0000256" key="3">
    <source>
        <dbReference type="ARBA" id="ARBA00022989"/>
    </source>
</evidence>
<dbReference type="InterPro" id="IPR051337">
    <property type="entry name" value="OPA_Antiporter"/>
</dbReference>
<feature type="transmembrane region" description="Helical" evidence="5">
    <location>
        <begin position="353"/>
        <end position="375"/>
    </location>
</feature>
<proteinExistence type="predicted"/>
<feature type="transmembrane region" description="Helical" evidence="5">
    <location>
        <begin position="387"/>
        <end position="408"/>
    </location>
</feature>
<dbReference type="PANTHER" id="PTHR43826:SF8">
    <property type="entry name" value="MAJOR FACILITATOR SUPERFAMILY (MFS) PROFILE DOMAIN-CONTAINING PROTEIN"/>
    <property type="match status" value="1"/>
</dbReference>
<feature type="transmembrane region" description="Helical" evidence="5">
    <location>
        <begin position="106"/>
        <end position="136"/>
    </location>
</feature>
<protein>
    <recommendedName>
        <fullName evidence="6">Major facilitator superfamily (MFS) profile domain-containing protein</fullName>
    </recommendedName>
</protein>
<dbReference type="GO" id="GO:0061513">
    <property type="term" value="F:glucose 6-phosphate:phosphate antiporter activity"/>
    <property type="evidence" value="ECO:0007669"/>
    <property type="project" value="TreeGrafter"/>
</dbReference>
<dbReference type="GO" id="GO:0035435">
    <property type="term" value="P:phosphate ion transmembrane transport"/>
    <property type="evidence" value="ECO:0007669"/>
    <property type="project" value="TreeGrafter"/>
</dbReference>
<reference evidence="7 8" key="1">
    <citation type="submission" date="2017-01" db="EMBL/GenBank/DDBJ databases">
        <title>A new Hymenobacter.</title>
        <authorList>
            <person name="Liang Y."/>
            <person name="Feng F."/>
        </authorList>
    </citation>
    <scope>NUCLEOTIDE SEQUENCE [LARGE SCALE GENOMIC DNA]</scope>
    <source>
        <strain evidence="7">MIMBbqt21</strain>
    </source>
</reference>
<feature type="transmembrane region" description="Helical" evidence="5">
    <location>
        <begin position="420"/>
        <end position="440"/>
    </location>
</feature>
<dbReference type="InterPro" id="IPR036259">
    <property type="entry name" value="MFS_trans_sf"/>
</dbReference>
<dbReference type="PIRSF" id="PIRSF002808">
    <property type="entry name" value="Hexose_phosphate_transp"/>
    <property type="match status" value="1"/>
</dbReference>
<dbReference type="SUPFAM" id="SSF103473">
    <property type="entry name" value="MFS general substrate transporter"/>
    <property type="match status" value="1"/>
</dbReference>
<dbReference type="PANTHER" id="PTHR43826">
    <property type="entry name" value="GLUCOSE-6-PHOSPHATE EXCHANGER SLC37A4"/>
    <property type="match status" value="1"/>
</dbReference>
<accession>A0A243WGQ9</accession>
<dbReference type="GO" id="GO:0012505">
    <property type="term" value="C:endomembrane system"/>
    <property type="evidence" value="ECO:0007669"/>
    <property type="project" value="UniProtKB-SubCell"/>
</dbReference>
<feature type="transmembrane region" description="Helical" evidence="5">
    <location>
        <begin position="164"/>
        <end position="183"/>
    </location>
</feature>
<keyword evidence="2 5" id="KW-0812">Transmembrane</keyword>
<keyword evidence="4 5" id="KW-0472">Membrane</keyword>
<dbReference type="Pfam" id="PF07690">
    <property type="entry name" value="MFS_1"/>
    <property type="match status" value="1"/>
</dbReference>
<feature type="transmembrane region" description="Helical" evidence="5">
    <location>
        <begin position="75"/>
        <end position="94"/>
    </location>
</feature>
<keyword evidence="3 5" id="KW-1133">Transmembrane helix</keyword>
<dbReference type="Proteomes" id="UP000194873">
    <property type="component" value="Unassembled WGS sequence"/>
</dbReference>
<evidence type="ECO:0000313" key="8">
    <source>
        <dbReference type="Proteomes" id="UP000194873"/>
    </source>
</evidence>
<keyword evidence="8" id="KW-1185">Reference proteome</keyword>
<evidence type="ECO:0000256" key="5">
    <source>
        <dbReference type="SAM" id="Phobius"/>
    </source>
</evidence>
<feature type="domain" description="Major facilitator superfamily (MFS) profile" evidence="6">
    <location>
        <begin position="37"/>
        <end position="447"/>
    </location>
</feature>